<dbReference type="Proteomes" id="UP000225706">
    <property type="component" value="Unassembled WGS sequence"/>
</dbReference>
<evidence type="ECO:0000313" key="1">
    <source>
        <dbReference type="EMBL" id="PFX11216.1"/>
    </source>
</evidence>
<protein>
    <submittedName>
        <fullName evidence="1">Uncharacterized protein</fullName>
    </submittedName>
</protein>
<sequence>MVAMAHNKKEYIMATIVNASITDSVTEANTLNLAVAPGAITSNLMQVASQATGLSLQNAVSGQQQSTSLHEATSTQGPTVDDINEDVLKRGQEFALKSAFEVVSMAVATGLQNELAMHSSFETTSNTVLNLALTKMAEAAAIDDQPGIENWQK</sequence>
<dbReference type="AlphaFoldDB" id="A0A2B4R1Z5"/>
<evidence type="ECO:0000313" key="2">
    <source>
        <dbReference type="Proteomes" id="UP000225706"/>
    </source>
</evidence>
<organism evidence="1 2">
    <name type="scientific">Stylophora pistillata</name>
    <name type="common">Smooth cauliflower coral</name>
    <dbReference type="NCBI Taxonomy" id="50429"/>
    <lineage>
        <taxon>Eukaryota</taxon>
        <taxon>Metazoa</taxon>
        <taxon>Cnidaria</taxon>
        <taxon>Anthozoa</taxon>
        <taxon>Hexacorallia</taxon>
        <taxon>Scleractinia</taxon>
        <taxon>Astrocoeniina</taxon>
        <taxon>Pocilloporidae</taxon>
        <taxon>Stylophora</taxon>
    </lineage>
</organism>
<dbReference type="Pfam" id="PF11747">
    <property type="entry name" value="RebB"/>
    <property type="match status" value="1"/>
</dbReference>
<dbReference type="EMBL" id="LSMT01003179">
    <property type="protein sequence ID" value="PFX11216.1"/>
    <property type="molecule type" value="Genomic_DNA"/>
</dbReference>
<feature type="non-terminal residue" evidence="1">
    <location>
        <position position="153"/>
    </location>
</feature>
<dbReference type="InterPro" id="IPR021070">
    <property type="entry name" value="Killing_trait_RebB"/>
</dbReference>
<accession>A0A2B4R1Z5</accession>
<proteinExistence type="predicted"/>
<reference evidence="2" key="1">
    <citation type="journal article" date="2017" name="bioRxiv">
        <title>Comparative analysis of the genomes of Stylophora pistillata and Acropora digitifera provides evidence for extensive differences between species of corals.</title>
        <authorList>
            <person name="Voolstra C.R."/>
            <person name="Li Y."/>
            <person name="Liew Y.J."/>
            <person name="Baumgarten S."/>
            <person name="Zoccola D."/>
            <person name="Flot J.-F."/>
            <person name="Tambutte S."/>
            <person name="Allemand D."/>
            <person name="Aranda M."/>
        </authorList>
    </citation>
    <scope>NUCLEOTIDE SEQUENCE [LARGE SCALE GENOMIC DNA]</scope>
</reference>
<name>A0A2B4R1Z5_STYPI</name>
<gene>
    <name evidence="1" type="ORF">AWC38_SpisGene25193</name>
</gene>
<comment type="caution">
    <text evidence="1">The sequence shown here is derived from an EMBL/GenBank/DDBJ whole genome shotgun (WGS) entry which is preliminary data.</text>
</comment>
<keyword evidence="2" id="KW-1185">Reference proteome</keyword>